<sequence>MSAAAAAQAPAPAPTSHGKSRHLPTRLGLLLARHIAIRTPDTSAALVFLIPRGWVVGPSCRLHALFVPHCSKKIAI</sequence>
<protein>
    <submittedName>
        <fullName evidence="2">Uncharacterized protein</fullName>
    </submittedName>
</protein>
<evidence type="ECO:0000313" key="2">
    <source>
        <dbReference type="EMBL" id="JAD83019.1"/>
    </source>
</evidence>
<organism evidence="2">
    <name type="scientific">Arundo donax</name>
    <name type="common">Giant reed</name>
    <name type="synonym">Donax arundinaceus</name>
    <dbReference type="NCBI Taxonomy" id="35708"/>
    <lineage>
        <taxon>Eukaryota</taxon>
        <taxon>Viridiplantae</taxon>
        <taxon>Streptophyta</taxon>
        <taxon>Embryophyta</taxon>
        <taxon>Tracheophyta</taxon>
        <taxon>Spermatophyta</taxon>
        <taxon>Magnoliopsida</taxon>
        <taxon>Liliopsida</taxon>
        <taxon>Poales</taxon>
        <taxon>Poaceae</taxon>
        <taxon>PACMAD clade</taxon>
        <taxon>Arundinoideae</taxon>
        <taxon>Arundineae</taxon>
        <taxon>Arundo</taxon>
    </lineage>
</organism>
<reference evidence="2" key="1">
    <citation type="submission" date="2014-09" db="EMBL/GenBank/DDBJ databases">
        <authorList>
            <person name="Magalhaes I.L.F."/>
            <person name="Oliveira U."/>
            <person name="Santos F.R."/>
            <person name="Vidigal T.H.D.A."/>
            <person name="Brescovit A.D."/>
            <person name="Santos A.J."/>
        </authorList>
    </citation>
    <scope>NUCLEOTIDE SEQUENCE</scope>
    <source>
        <tissue evidence="2">Shoot tissue taken approximately 20 cm above the soil surface</tissue>
    </source>
</reference>
<reference evidence="2" key="2">
    <citation type="journal article" date="2015" name="Data Brief">
        <title>Shoot transcriptome of the giant reed, Arundo donax.</title>
        <authorList>
            <person name="Barrero R.A."/>
            <person name="Guerrero F.D."/>
            <person name="Moolhuijzen P."/>
            <person name="Goolsby J.A."/>
            <person name="Tidwell J."/>
            <person name="Bellgard S.E."/>
            <person name="Bellgard M.I."/>
        </authorList>
    </citation>
    <scope>NUCLEOTIDE SEQUENCE</scope>
    <source>
        <tissue evidence="2">Shoot tissue taken approximately 20 cm above the soil surface</tissue>
    </source>
</reference>
<dbReference type="AlphaFoldDB" id="A0A0A9D333"/>
<evidence type="ECO:0000256" key="1">
    <source>
        <dbReference type="SAM" id="MobiDB-lite"/>
    </source>
</evidence>
<proteinExistence type="predicted"/>
<feature type="compositionally biased region" description="Low complexity" evidence="1">
    <location>
        <begin position="1"/>
        <end position="10"/>
    </location>
</feature>
<accession>A0A0A9D333</accession>
<feature type="region of interest" description="Disordered" evidence="1">
    <location>
        <begin position="1"/>
        <end position="22"/>
    </location>
</feature>
<dbReference type="EMBL" id="GBRH01214876">
    <property type="protein sequence ID" value="JAD83019.1"/>
    <property type="molecule type" value="Transcribed_RNA"/>
</dbReference>
<name>A0A0A9D333_ARUDO</name>